<accession>A0A8J7IXY5</accession>
<feature type="transmembrane region" description="Helical" evidence="1">
    <location>
        <begin position="78"/>
        <end position="98"/>
    </location>
</feature>
<dbReference type="EMBL" id="JADEWZ010000078">
    <property type="protein sequence ID" value="MBE9119087.1"/>
    <property type="molecule type" value="Genomic_DNA"/>
</dbReference>
<protein>
    <submittedName>
        <fullName evidence="2">Uncharacterized protein</fullName>
    </submittedName>
</protein>
<dbReference type="AlphaFoldDB" id="A0A8J7IXY5"/>
<name>A0A8J7IXY5_9CYAN</name>
<gene>
    <name evidence="2" type="ORF">IQ249_24835</name>
</gene>
<keyword evidence="3" id="KW-1185">Reference proteome</keyword>
<keyword evidence="1" id="KW-1133">Transmembrane helix</keyword>
<keyword evidence="1" id="KW-0472">Membrane</keyword>
<keyword evidence="1" id="KW-0812">Transmembrane</keyword>
<feature type="transmembrane region" description="Helical" evidence="1">
    <location>
        <begin position="50"/>
        <end position="71"/>
    </location>
</feature>
<comment type="caution">
    <text evidence="2">The sequence shown here is derived from an EMBL/GenBank/DDBJ whole genome shotgun (WGS) entry which is preliminary data.</text>
</comment>
<evidence type="ECO:0000313" key="3">
    <source>
        <dbReference type="Proteomes" id="UP000654482"/>
    </source>
</evidence>
<sequence length="132" mass="14116">MANKTPDPTSQREQASQRKLAAAYRATYAVAALSLFLGILAVIFRSQAPGGIFLAIVCFAFGSLYALLGFFIQRKSAIALGISVALMLLNLISGLYNVVQTSSFTGLIIPIAFLSQTLPGFEAIQNLKKNSI</sequence>
<proteinExistence type="predicted"/>
<reference evidence="2" key="1">
    <citation type="submission" date="2020-10" db="EMBL/GenBank/DDBJ databases">
        <authorList>
            <person name="Castelo-Branco R."/>
            <person name="Eusebio N."/>
            <person name="Adriana R."/>
            <person name="Vieira A."/>
            <person name="Brugerolle De Fraissinette N."/>
            <person name="Rezende De Castro R."/>
            <person name="Schneider M.P."/>
            <person name="Vasconcelos V."/>
            <person name="Leao P.N."/>
        </authorList>
    </citation>
    <scope>NUCLEOTIDE SEQUENCE</scope>
    <source>
        <strain evidence="2">LEGE 07157</strain>
    </source>
</reference>
<organism evidence="2 3">
    <name type="scientific">Lusitaniella coriacea LEGE 07157</name>
    <dbReference type="NCBI Taxonomy" id="945747"/>
    <lineage>
        <taxon>Bacteria</taxon>
        <taxon>Bacillati</taxon>
        <taxon>Cyanobacteriota</taxon>
        <taxon>Cyanophyceae</taxon>
        <taxon>Spirulinales</taxon>
        <taxon>Lusitaniellaceae</taxon>
        <taxon>Lusitaniella</taxon>
    </lineage>
</organism>
<evidence type="ECO:0000256" key="1">
    <source>
        <dbReference type="SAM" id="Phobius"/>
    </source>
</evidence>
<dbReference type="Proteomes" id="UP000654482">
    <property type="component" value="Unassembled WGS sequence"/>
</dbReference>
<evidence type="ECO:0000313" key="2">
    <source>
        <dbReference type="EMBL" id="MBE9119087.1"/>
    </source>
</evidence>
<feature type="transmembrane region" description="Helical" evidence="1">
    <location>
        <begin position="21"/>
        <end position="44"/>
    </location>
</feature>
<dbReference type="RefSeq" id="WP_194032179.1">
    <property type="nucleotide sequence ID" value="NZ_JADEWZ010000078.1"/>
</dbReference>